<accession>A0A3M7SSN4</accession>
<evidence type="ECO:0008006" key="3">
    <source>
        <dbReference type="Google" id="ProtNLM"/>
    </source>
</evidence>
<evidence type="ECO:0000313" key="2">
    <source>
        <dbReference type="Proteomes" id="UP000276133"/>
    </source>
</evidence>
<dbReference type="Proteomes" id="UP000276133">
    <property type="component" value="Unassembled WGS sequence"/>
</dbReference>
<keyword evidence="2" id="KW-1185">Reference proteome</keyword>
<name>A0A3M7SSN4_BRAPC</name>
<proteinExistence type="predicted"/>
<feature type="non-terminal residue" evidence="1">
    <location>
        <position position="205"/>
    </location>
</feature>
<gene>
    <name evidence="1" type="ORF">BpHYR1_003463</name>
</gene>
<dbReference type="AlphaFoldDB" id="A0A3M7SSN4"/>
<comment type="caution">
    <text evidence="1">The sequence shown here is derived from an EMBL/GenBank/DDBJ whole genome shotgun (WGS) entry which is preliminary data.</text>
</comment>
<protein>
    <recommendedName>
        <fullName evidence="3">Chromo domain-containing protein</fullName>
    </recommendedName>
</protein>
<dbReference type="InterPro" id="IPR016197">
    <property type="entry name" value="Chromo-like_dom_sf"/>
</dbReference>
<evidence type="ECO:0000313" key="1">
    <source>
        <dbReference type="EMBL" id="RNA38702.1"/>
    </source>
</evidence>
<reference evidence="1 2" key="1">
    <citation type="journal article" date="2018" name="Sci. Rep.">
        <title>Genomic signatures of local adaptation to the degree of environmental predictability in rotifers.</title>
        <authorList>
            <person name="Franch-Gras L."/>
            <person name="Hahn C."/>
            <person name="Garcia-Roger E.M."/>
            <person name="Carmona M.J."/>
            <person name="Serra M."/>
            <person name="Gomez A."/>
        </authorList>
    </citation>
    <scope>NUCLEOTIDE SEQUENCE [LARGE SCALE GENOMIC DNA]</scope>
    <source>
        <strain evidence="1">HYR1</strain>
    </source>
</reference>
<organism evidence="1 2">
    <name type="scientific">Brachionus plicatilis</name>
    <name type="common">Marine rotifer</name>
    <name type="synonym">Brachionus muelleri</name>
    <dbReference type="NCBI Taxonomy" id="10195"/>
    <lineage>
        <taxon>Eukaryota</taxon>
        <taxon>Metazoa</taxon>
        <taxon>Spiralia</taxon>
        <taxon>Gnathifera</taxon>
        <taxon>Rotifera</taxon>
        <taxon>Eurotatoria</taxon>
        <taxon>Monogononta</taxon>
        <taxon>Pseudotrocha</taxon>
        <taxon>Ploima</taxon>
        <taxon>Brachionidae</taxon>
        <taxon>Brachionus</taxon>
    </lineage>
</organism>
<dbReference type="SUPFAM" id="SSF54160">
    <property type="entry name" value="Chromo domain-like"/>
    <property type="match status" value="1"/>
</dbReference>
<sequence length="205" mass="24341">MESIRFANRNVKSSITISKLSEFQGKDEKDQQTEIIVTPEKCSKETITEIKDIPEYVHPDDIYFDFDEILDTRVRKNKRQAKIKWSKLGGIDFKPTWENYSMINPGFQNERPERPAKEDSAIVHISDMQIFIKMRPAKFENKEKLKNIIVNYMRERGLTDLKGGHRTFNSHFVEICEKYFEKPKEYLKLEALNLYVKWKRNDNGI</sequence>
<dbReference type="EMBL" id="REGN01000831">
    <property type="protein sequence ID" value="RNA38702.1"/>
    <property type="molecule type" value="Genomic_DNA"/>
</dbReference>